<evidence type="ECO:0000313" key="1">
    <source>
        <dbReference type="EMBL" id="TFE82916.1"/>
    </source>
</evidence>
<sequence length="166" mass="18929">MKSKKLTGNGLWESSRMMLPQHREALLAQGAERPVAEQAIAARPEKRDTELIREYIMLPLAKQVIVKAAQAFREPDHMLARCAEVAVQIIVKRMNGKLLELQREMEQRHVQVVRTGGDADVQQYRYACRGYEGELALTRAELKAEVAARIERYRDGFVRDVRAALS</sequence>
<accession>A0A4Y8PQG9</accession>
<organism evidence="1 2">
    <name type="scientific">Paenibacillus athensensis</name>
    <dbReference type="NCBI Taxonomy" id="1967502"/>
    <lineage>
        <taxon>Bacteria</taxon>
        <taxon>Bacillati</taxon>
        <taxon>Bacillota</taxon>
        <taxon>Bacilli</taxon>
        <taxon>Bacillales</taxon>
        <taxon>Paenibacillaceae</taxon>
        <taxon>Paenibacillus</taxon>
    </lineage>
</organism>
<gene>
    <name evidence="1" type="ORF">B5M42_24180</name>
</gene>
<dbReference type="EMBL" id="MYFO01000063">
    <property type="protein sequence ID" value="TFE82916.1"/>
    <property type="molecule type" value="Genomic_DNA"/>
</dbReference>
<protein>
    <submittedName>
        <fullName evidence="1">Uncharacterized protein</fullName>
    </submittedName>
</protein>
<comment type="caution">
    <text evidence="1">The sequence shown here is derived from an EMBL/GenBank/DDBJ whole genome shotgun (WGS) entry which is preliminary data.</text>
</comment>
<dbReference type="InterPro" id="IPR058600">
    <property type="entry name" value="YhjD-like"/>
</dbReference>
<name>A0A4Y8PQG9_9BACL</name>
<dbReference type="Pfam" id="PF26325">
    <property type="entry name" value="YhjD"/>
    <property type="match status" value="1"/>
</dbReference>
<reference evidence="1 2" key="1">
    <citation type="submission" date="2017-03" db="EMBL/GenBank/DDBJ databases">
        <title>Isolation of Levoglucosan Utilizing Bacteria.</title>
        <authorList>
            <person name="Arya A.S."/>
        </authorList>
    </citation>
    <scope>NUCLEOTIDE SEQUENCE [LARGE SCALE GENOMIC DNA]</scope>
    <source>
        <strain evidence="1 2">MEC069</strain>
    </source>
</reference>
<proteinExistence type="predicted"/>
<dbReference type="Proteomes" id="UP000298246">
    <property type="component" value="Unassembled WGS sequence"/>
</dbReference>
<dbReference type="RefSeq" id="WP_134757614.1">
    <property type="nucleotide sequence ID" value="NZ_MYFO02000017.1"/>
</dbReference>
<dbReference type="OrthoDB" id="2644100at2"/>
<keyword evidence="2" id="KW-1185">Reference proteome</keyword>
<dbReference type="AlphaFoldDB" id="A0A4Y8PQG9"/>
<evidence type="ECO:0000313" key="2">
    <source>
        <dbReference type="Proteomes" id="UP000298246"/>
    </source>
</evidence>